<sequence>MIQRSSDLISLDICFNFFFLFKLLVSANLFNWCELLGKQSKIRSYCF</sequence>
<organism evidence="2">
    <name type="scientific">Rhizophora mucronata</name>
    <name type="common">Asiatic mangrove</name>
    <dbReference type="NCBI Taxonomy" id="61149"/>
    <lineage>
        <taxon>Eukaryota</taxon>
        <taxon>Viridiplantae</taxon>
        <taxon>Streptophyta</taxon>
        <taxon>Embryophyta</taxon>
        <taxon>Tracheophyta</taxon>
        <taxon>Spermatophyta</taxon>
        <taxon>Magnoliopsida</taxon>
        <taxon>eudicotyledons</taxon>
        <taxon>Gunneridae</taxon>
        <taxon>Pentapetalae</taxon>
        <taxon>rosids</taxon>
        <taxon>fabids</taxon>
        <taxon>Malpighiales</taxon>
        <taxon>Rhizophoraceae</taxon>
        <taxon>Rhizophora</taxon>
    </lineage>
</organism>
<dbReference type="AlphaFoldDB" id="A0A2P2QVI0"/>
<keyword evidence="1" id="KW-1133">Transmembrane helix</keyword>
<dbReference type="EMBL" id="GGEC01090519">
    <property type="protein sequence ID" value="MBX71003.1"/>
    <property type="molecule type" value="Transcribed_RNA"/>
</dbReference>
<keyword evidence="1" id="KW-0812">Transmembrane</keyword>
<reference evidence="2" key="1">
    <citation type="submission" date="2018-02" db="EMBL/GenBank/DDBJ databases">
        <title>Rhizophora mucronata_Transcriptome.</title>
        <authorList>
            <person name="Meera S.P."/>
            <person name="Sreeshan A."/>
            <person name="Augustine A."/>
        </authorList>
    </citation>
    <scope>NUCLEOTIDE SEQUENCE</scope>
    <source>
        <tissue evidence="2">Leaf</tissue>
    </source>
</reference>
<feature type="transmembrane region" description="Helical" evidence="1">
    <location>
        <begin position="15"/>
        <end position="33"/>
    </location>
</feature>
<evidence type="ECO:0000313" key="2">
    <source>
        <dbReference type="EMBL" id="MBX71003.1"/>
    </source>
</evidence>
<accession>A0A2P2QVI0</accession>
<proteinExistence type="predicted"/>
<protein>
    <submittedName>
        <fullName evidence="2">Uncharacterized protein</fullName>
    </submittedName>
</protein>
<keyword evidence="1" id="KW-0472">Membrane</keyword>
<evidence type="ECO:0000256" key="1">
    <source>
        <dbReference type="SAM" id="Phobius"/>
    </source>
</evidence>
<name>A0A2P2QVI0_RHIMU</name>